<evidence type="ECO:0000259" key="5">
    <source>
        <dbReference type="PROSITE" id="PS50835"/>
    </source>
</evidence>
<dbReference type="SUPFAM" id="SSF48726">
    <property type="entry name" value="Immunoglobulin"/>
    <property type="match status" value="3"/>
</dbReference>
<comment type="subcellular location">
    <subcellularLocation>
        <location evidence="1">Membrane</location>
        <topology evidence="1">Single-pass membrane protein</topology>
    </subcellularLocation>
</comment>
<dbReference type="Proteomes" id="UP001187531">
    <property type="component" value="Unassembled WGS sequence"/>
</dbReference>
<accession>A0AA88H793</accession>
<comment type="caution">
    <text evidence="6">The sequence shown here is derived from an EMBL/GenBank/DDBJ whole genome shotgun (WGS) entry which is preliminary data.</text>
</comment>
<dbReference type="InterPro" id="IPR036179">
    <property type="entry name" value="Ig-like_dom_sf"/>
</dbReference>
<dbReference type="PROSITE" id="PS50835">
    <property type="entry name" value="IG_LIKE"/>
    <property type="match status" value="3"/>
</dbReference>
<proteinExistence type="predicted"/>
<feature type="non-terminal residue" evidence="6">
    <location>
        <position position="1"/>
    </location>
</feature>
<evidence type="ECO:0000256" key="3">
    <source>
        <dbReference type="ARBA" id="ARBA00023157"/>
    </source>
</evidence>
<dbReference type="PANTHER" id="PTHR45889">
    <property type="entry name" value="IG-LIKE DOMAIN-CONTAINING PROTEIN"/>
    <property type="match status" value="1"/>
</dbReference>
<dbReference type="InterPro" id="IPR007110">
    <property type="entry name" value="Ig-like_dom"/>
</dbReference>
<feature type="domain" description="Ig-like" evidence="5">
    <location>
        <begin position="237"/>
        <end position="337"/>
    </location>
</feature>
<sequence>DPLYEALDFIFALNVYYKLAFYLLELPTVSLVPVGNIIEVVADEETILTCRADRGRPEPKIRWLIGDMPVESTETNVIDRTINGHVSLESRLIYRFKAEDHKKPIRCTAGIESGNAYAVATLNVLFGPQADQQESIQYGFVVGQPGSVVVNISANPPPSELTWYIGDVQVNGMGGSSSDGHFTARMVSSEDVLHRSILNITQLTQVDATQTYVLKATSIVNGVPATTEYRMRLSSEPEPVRVTYAAVDISPVNPLVKAGEEITLMCRSSKPLEAEDCVWTLNGVAIRVRDTSRYTRSGVLERGECGIKFVADERDQGKWLCTVYEGSEPLSRDTNITLYELPTVSLVPVGNIIEVVADEETILTCRADRGRPEPKIRWLIGDMPVESTETNVIDRTINGHVSLESRLIYRFKAEDHKKPIRCTAGIESGNAYAVATLNVLFGPQADQQESIQYGFVVGQPGSVVVNISANPPPSELTWYIGDVQVNGMGGSSSDGHFTARMVSSEDVLHRSILNITQLTQVDATQTYVLKATSIVNGVPATTEYRMRLSSEPEPVRDAASAGGSTIGIIVAVLAILVILAIVLVTRAKGLLCFKRE</sequence>
<protein>
    <recommendedName>
        <fullName evidence="5">Ig-like domain-containing protein</fullName>
    </recommendedName>
</protein>
<evidence type="ECO:0000256" key="2">
    <source>
        <dbReference type="ARBA" id="ARBA00023136"/>
    </source>
</evidence>
<dbReference type="AlphaFoldDB" id="A0AA88H793"/>
<dbReference type="Gene3D" id="2.60.40.10">
    <property type="entry name" value="Immunoglobulins"/>
    <property type="match status" value="5"/>
</dbReference>
<dbReference type="PANTHER" id="PTHR45889:SF8">
    <property type="entry name" value="IG-LIKE DOMAIN-CONTAINING PROTEIN"/>
    <property type="match status" value="1"/>
</dbReference>
<dbReference type="EMBL" id="JAVRJZ010000107">
    <property type="protein sequence ID" value="KAK2703293.1"/>
    <property type="molecule type" value="Genomic_DNA"/>
</dbReference>
<keyword evidence="4" id="KW-0812">Transmembrane</keyword>
<feature type="transmembrane region" description="Helical" evidence="4">
    <location>
        <begin position="566"/>
        <end position="585"/>
    </location>
</feature>
<keyword evidence="7" id="KW-1185">Reference proteome</keyword>
<dbReference type="InterPro" id="IPR013162">
    <property type="entry name" value="CD80_C2-set"/>
</dbReference>
<dbReference type="InterPro" id="IPR013783">
    <property type="entry name" value="Ig-like_fold"/>
</dbReference>
<evidence type="ECO:0000313" key="7">
    <source>
        <dbReference type="Proteomes" id="UP001187531"/>
    </source>
</evidence>
<organism evidence="6 7">
    <name type="scientific">Artemia franciscana</name>
    <name type="common">Brine shrimp</name>
    <name type="synonym">Artemia sanfranciscana</name>
    <dbReference type="NCBI Taxonomy" id="6661"/>
    <lineage>
        <taxon>Eukaryota</taxon>
        <taxon>Metazoa</taxon>
        <taxon>Ecdysozoa</taxon>
        <taxon>Arthropoda</taxon>
        <taxon>Crustacea</taxon>
        <taxon>Branchiopoda</taxon>
        <taxon>Anostraca</taxon>
        <taxon>Artemiidae</taxon>
        <taxon>Artemia</taxon>
    </lineage>
</organism>
<dbReference type="GO" id="GO:0016020">
    <property type="term" value="C:membrane"/>
    <property type="evidence" value="ECO:0007669"/>
    <property type="project" value="UniProtKB-SubCell"/>
</dbReference>
<keyword evidence="4" id="KW-1133">Transmembrane helix</keyword>
<dbReference type="Pfam" id="PF08205">
    <property type="entry name" value="C2-set_2"/>
    <property type="match status" value="2"/>
</dbReference>
<dbReference type="InterPro" id="IPR003599">
    <property type="entry name" value="Ig_sub"/>
</dbReference>
<keyword evidence="2 4" id="KW-0472">Membrane</keyword>
<feature type="domain" description="Ig-like" evidence="5">
    <location>
        <begin position="27"/>
        <end position="123"/>
    </location>
</feature>
<evidence type="ECO:0000256" key="4">
    <source>
        <dbReference type="SAM" id="Phobius"/>
    </source>
</evidence>
<dbReference type="SMART" id="SM00409">
    <property type="entry name" value="IG"/>
    <property type="match status" value="5"/>
</dbReference>
<evidence type="ECO:0000313" key="6">
    <source>
        <dbReference type="EMBL" id="KAK2703293.1"/>
    </source>
</evidence>
<feature type="domain" description="Ig-like" evidence="5">
    <location>
        <begin position="342"/>
        <end position="438"/>
    </location>
</feature>
<name>A0AA88H793_ARTSF</name>
<keyword evidence="3" id="KW-1015">Disulfide bond</keyword>
<evidence type="ECO:0000256" key="1">
    <source>
        <dbReference type="ARBA" id="ARBA00004167"/>
    </source>
</evidence>
<reference evidence="6" key="1">
    <citation type="submission" date="2023-07" db="EMBL/GenBank/DDBJ databases">
        <title>Chromosome-level genome assembly of Artemia franciscana.</title>
        <authorList>
            <person name="Jo E."/>
        </authorList>
    </citation>
    <scope>NUCLEOTIDE SEQUENCE</scope>
    <source>
        <tissue evidence="6">Whole body</tissue>
    </source>
</reference>
<gene>
    <name evidence="6" type="ORF">QYM36_018210</name>
</gene>